<evidence type="ECO:0000256" key="1">
    <source>
        <dbReference type="ARBA" id="ARBA00022679"/>
    </source>
</evidence>
<dbReference type="Pfam" id="PF00534">
    <property type="entry name" value="Glycos_transf_1"/>
    <property type="match status" value="1"/>
</dbReference>
<dbReference type="PANTHER" id="PTHR46401">
    <property type="entry name" value="GLYCOSYLTRANSFERASE WBBK-RELATED"/>
    <property type="match status" value="1"/>
</dbReference>
<reference evidence="4 5" key="1">
    <citation type="journal article" date="2015" name="Nature">
        <title>rRNA introns, odd ribosomes, and small enigmatic genomes across a large radiation of phyla.</title>
        <authorList>
            <person name="Brown C.T."/>
            <person name="Hug L.A."/>
            <person name="Thomas B.C."/>
            <person name="Sharon I."/>
            <person name="Castelle C.J."/>
            <person name="Singh A."/>
            <person name="Wilkins M.J."/>
            <person name="Williams K.H."/>
            <person name="Banfield J.F."/>
        </authorList>
    </citation>
    <scope>NUCLEOTIDE SEQUENCE [LARGE SCALE GENOMIC DNA]</scope>
</reference>
<dbReference type="InterPro" id="IPR001296">
    <property type="entry name" value="Glyco_trans_1"/>
</dbReference>
<sequence>MDLIWNSLHILPVEKLIGDVDIVHTSDWTEPPSRLPKITTVHDLIPFKFPQTTTESIRNTHKKRLAWVMRESDKIIAVSQSTKEDLISVLKIPADKIVVIPEGVEERYSPQSIDIQEIIKNRYKINEDFIFTLSTLEPRKNQARLIKAFQLVKETYPHLQLIIGGRTGWGEIPAAVEGVSMPGYIPDSDLPGLYSGCLAFVLPSIYEGFGLSPLQAMACGASVAVSNTSSLPEVVGEAGVLFDPESVESIAAGIIEAIKNRGKLKEKSLAQASKFTWEKTARETYKVYQEVLAKKNNL</sequence>
<dbReference type="InterPro" id="IPR028098">
    <property type="entry name" value="Glyco_trans_4-like_N"/>
</dbReference>
<evidence type="ECO:0000313" key="5">
    <source>
        <dbReference type="Proteomes" id="UP000033854"/>
    </source>
</evidence>
<feature type="domain" description="Glycosyl transferase family 1" evidence="2">
    <location>
        <begin position="120"/>
        <end position="266"/>
    </location>
</feature>
<feature type="domain" description="Glycosyltransferase subfamily 4-like N-terminal" evidence="3">
    <location>
        <begin position="14"/>
        <end position="105"/>
    </location>
</feature>
<dbReference type="Gene3D" id="3.40.50.2000">
    <property type="entry name" value="Glycogen Phosphorylase B"/>
    <property type="match status" value="2"/>
</dbReference>
<dbReference type="Proteomes" id="UP000033854">
    <property type="component" value="Unassembled WGS sequence"/>
</dbReference>
<evidence type="ECO:0000259" key="2">
    <source>
        <dbReference type="Pfam" id="PF00534"/>
    </source>
</evidence>
<keyword evidence="1 4" id="KW-0808">Transferase</keyword>
<accession>A0A0G1BYK8</accession>
<comment type="caution">
    <text evidence="4">The sequence shown here is derived from an EMBL/GenBank/DDBJ whole genome shotgun (WGS) entry which is preliminary data.</text>
</comment>
<dbReference type="SUPFAM" id="SSF53756">
    <property type="entry name" value="UDP-Glycosyltransferase/glycogen phosphorylase"/>
    <property type="match status" value="1"/>
</dbReference>
<name>A0A0G1BYK8_9BACT</name>
<proteinExistence type="predicted"/>
<dbReference type="PANTHER" id="PTHR46401:SF2">
    <property type="entry name" value="GLYCOSYLTRANSFERASE WBBK-RELATED"/>
    <property type="match status" value="1"/>
</dbReference>
<organism evidence="4 5">
    <name type="scientific">Candidatus Collierbacteria bacterium GW2011_GWA2_42_17</name>
    <dbReference type="NCBI Taxonomy" id="1618378"/>
    <lineage>
        <taxon>Bacteria</taxon>
        <taxon>Candidatus Collieribacteriota</taxon>
    </lineage>
</organism>
<protein>
    <submittedName>
        <fullName evidence="4">Glycosyl transferase group 1</fullName>
    </submittedName>
</protein>
<dbReference type="EMBL" id="LCDA01000011">
    <property type="protein sequence ID" value="KKS42498.1"/>
    <property type="molecule type" value="Genomic_DNA"/>
</dbReference>
<evidence type="ECO:0000259" key="3">
    <source>
        <dbReference type="Pfam" id="PF13439"/>
    </source>
</evidence>
<dbReference type="AlphaFoldDB" id="A0A0G1BYK8"/>
<dbReference type="GO" id="GO:0009103">
    <property type="term" value="P:lipopolysaccharide biosynthetic process"/>
    <property type="evidence" value="ECO:0007669"/>
    <property type="project" value="TreeGrafter"/>
</dbReference>
<dbReference type="GO" id="GO:0016757">
    <property type="term" value="F:glycosyltransferase activity"/>
    <property type="evidence" value="ECO:0007669"/>
    <property type="project" value="InterPro"/>
</dbReference>
<dbReference type="Pfam" id="PF13439">
    <property type="entry name" value="Glyco_transf_4"/>
    <property type="match status" value="1"/>
</dbReference>
<gene>
    <name evidence="4" type="ORF">UV06_C0011G0002</name>
</gene>
<evidence type="ECO:0000313" key="4">
    <source>
        <dbReference type="EMBL" id="KKS42498.1"/>
    </source>
</evidence>
<dbReference type="CDD" id="cd03809">
    <property type="entry name" value="GT4_MtfB-like"/>
    <property type="match status" value="1"/>
</dbReference>